<dbReference type="PANTHER" id="PTHR33240:SF15">
    <property type="entry name" value="GAG-PRO-LIKE PROTEIN"/>
    <property type="match status" value="1"/>
</dbReference>
<feature type="region of interest" description="Disordered" evidence="1">
    <location>
        <begin position="517"/>
        <end position="574"/>
    </location>
</feature>
<comment type="caution">
    <text evidence="2">The sequence shown here is derived from an EMBL/GenBank/DDBJ whole genome shotgun (WGS) entry which is preliminary data.</text>
</comment>
<proteinExistence type="predicted"/>
<feature type="compositionally biased region" description="Polar residues" evidence="1">
    <location>
        <begin position="551"/>
        <end position="561"/>
    </location>
</feature>
<feature type="region of interest" description="Disordered" evidence="1">
    <location>
        <begin position="1"/>
        <end position="30"/>
    </location>
</feature>
<feature type="compositionally biased region" description="Polar residues" evidence="1">
    <location>
        <begin position="524"/>
        <end position="543"/>
    </location>
</feature>
<gene>
    <name evidence="2" type="ORF">Scaly_0077000</name>
</gene>
<reference evidence="2" key="1">
    <citation type="submission" date="2020-06" db="EMBL/GenBank/DDBJ databases">
        <authorList>
            <person name="Li T."/>
            <person name="Hu X."/>
            <person name="Zhang T."/>
            <person name="Song X."/>
            <person name="Zhang H."/>
            <person name="Dai N."/>
            <person name="Sheng W."/>
            <person name="Hou X."/>
            <person name="Wei L."/>
        </authorList>
    </citation>
    <scope>NUCLEOTIDE SEQUENCE</scope>
    <source>
        <strain evidence="2">KEN8</strain>
        <tissue evidence="2">Leaf</tissue>
    </source>
</reference>
<dbReference type="Gene3D" id="2.40.70.10">
    <property type="entry name" value="Acid Proteases"/>
    <property type="match status" value="1"/>
</dbReference>
<evidence type="ECO:0000313" key="2">
    <source>
        <dbReference type="EMBL" id="KAL0396286.1"/>
    </source>
</evidence>
<name>A0AAW2SXH9_9LAMI</name>
<accession>A0AAW2SXH9</accession>
<evidence type="ECO:0000256" key="1">
    <source>
        <dbReference type="SAM" id="MobiDB-lite"/>
    </source>
</evidence>
<dbReference type="PANTHER" id="PTHR33240">
    <property type="entry name" value="OS08G0508500 PROTEIN"/>
    <property type="match status" value="1"/>
</dbReference>
<dbReference type="AlphaFoldDB" id="A0AAW2SXH9"/>
<reference evidence="2" key="2">
    <citation type="journal article" date="2024" name="Plant">
        <title>Genomic evolution and insights into agronomic trait innovations of Sesamum species.</title>
        <authorList>
            <person name="Miao H."/>
            <person name="Wang L."/>
            <person name="Qu L."/>
            <person name="Liu H."/>
            <person name="Sun Y."/>
            <person name="Le M."/>
            <person name="Wang Q."/>
            <person name="Wei S."/>
            <person name="Zheng Y."/>
            <person name="Lin W."/>
            <person name="Duan Y."/>
            <person name="Cao H."/>
            <person name="Xiong S."/>
            <person name="Wang X."/>
            <person name="Wei L."/>
            <person name="Li C."/>
            <person name="Ma Q."/>
            <person name="Ju M."/>
            <person name="Zhao R."/>
            <person name="Li G."/>
            <person name="Mu C."/>
            <person name="Tian Q."/>
            <person name="Mei H."/>
            <person name="Zhang T."/>
            <person name="Gao T."/>
            <person name="Zhang H."/>
        </authorList>
    </citation>
    <scope>NUCLEOTIDE SEQUENCE</scope>
    <source>
        <strain evidence="2">KEN8</strain>
    </source>
</reference>
<dbReference type="InterPro" id="IPR021109">
    <property type="entry name" value="Peptidase_aspartic_dom_sf"/>
</dbReference>
<protein>
    <recommendedName>
        <fullName evidence="3">Peptidase A2 domain-containing protein</fullName>
    </recommendedName>
</protein>
<organism evidence="2">
    <name type="scientific">Sesamum calycinum</name>
    <dbReference type="NCBI Taxonomy" id="2727403"/>
    <lineage>
        <taxon>Eukaryota</taxon>
        <taxon>Viridiplantae</taxon>
        <taxon>Streptophyta</taxon>
        <taxon>Embryophyta</taxon>
        <taxon>Tracheophyta</taxon>
        <taxon>Spermatophyta</taxon>
        <taxon>Magnoliopsida</taxon>
        <taxon>eudicotyledons</taxon>
        <taxon>Gunneridae</taxon>
        <taxon>Pentapetalae</taxon>
        <taxon>asterids</taxon>
        <taxon>lamiids</taxon>
        <taxon>Lamiales</taxon>
        <taxon>Pedaliaceae</taxon>
        <taxon>Sesamum</taxon>
    </lineage>
</organism>
<feature type="compositionally biased region" description="Basic and acidic residues" evidence="1">
    <location>
        <begin position="12"/>
        <end position="30"/>
    </location>
</feature>
<sequence>MAIKTAHVKISSNDRKNLEKPEDQRTTKDRHRLTLKELQEKEYPFLDSDVPYIFDELLERKLIELPESKRPEEVGKVNDPKYCKYHLVVKDNHWSPVVPHYPSQMKTYCLGPNRTTDPGLIQEQRVNLILVDGGSAINIIPKSTMKKLGMTSEDLSHTRLTIQGFDQGTQRAVGMTRLDFTMGELKVSTLFHVIDARTSYNLLLERSWLYENGVVPSTLHQCFKYIKNGEIVKVDANMKPFTETKSYSANAKLYLGPDNMQEILPSKVSIGHSLEEVHLKLHPFKTTMKNIMKQPRMKLLPVQNMRKANPGTHRGHLGSVCETSKDLFNNARRQRDFVFDHLGDGHTKQFKKQDRCNRTNKHKKSDIGETLHLSQPQGSKTSLLIISSRGPIKELIDSDNFYEESEAQIKNLKVALQEIKSLDISEESKLSLENVKRLIQRNFSENSLAWWNRNTIEATLKIFGKEMEAFEANSIMLRLRHLTKNLEKLDKKFRQASPSGMTHELREHDPRHAFKVQGSKPVVSDSSTNCMRPSPNSSETTTIRSHEVQTPDDSSQPSTSRVKAGEISLRPMTGTSRANTNELIYFSSSTWQVYQ</sequence>
<dbReference type="CDD" id="cd00303">
    <property type="entry name" value="retropepsin_like"/>
    <property type="match status" value="1"/>
</dbReference>
<evidence type="ECO:0008006" key="3">
    <source>
        <dbReference type="Google" id="ProtNLM"/>
    </source>
</evidence>
<dbReference type="EMBL" id="JACGWM010000001">
    <property type="protein sequence ID" value="KAL0396286.1"/>
    <property type="molecule type" value="Genomic_DNA"/>
</dbReference>